<sequence length="269" mass="30395">MKPENERNRGLETDAYRDVQSLAGTRDRLRILQVLSESPHAQSELEERVDVHRTTLRRNLRELQQRDWITERNGKVYELTPGGEIVLSSFADLLRDVESAAKLGSFLSKIPREFPVDVDVLSSGAIAVNGFDVPFAAVNEFTSFIERADRLRLCVPAINPKYTSVLAQRESATDIEILGPAKCFETVVQTEPAEFDALQRSETVRMIGIDEYPSYGICIGENRCMIVAYNDESGIHGVLAFDDSVSDIGRWAKERYASFKRPENRTETY</sequence>
<dbReference type="Proteomes" id="UP000292704">
    <property type="component" value="Unassembled WGS sequence"/>
</dbReference>
<proteinExistence type="predicted"/>
<dbReference type="RefSeq" id="WP_130169854.1">
    <property type="nucleotide sequence ID" value="NZ_SHMR01000001.1"/>
</dbReference>
<dbReference type="InterPro" id="IPR013561">
    <property type="entry name" value="FilR1_middle_dom"/>
</dbReference>
<dbReference type="InterPro" id="IPR057527">
    <property type="entry name" value="HVO_A0261-like_N"/>
</dbReference>
<evidence type="ECO:0000259" key="1">
    <source>
        <dbReference type="Pfam" id="PF08350"/>
    </source>
</evidence>
<evidence type="ECO:0000259" key="2">
    <source>
        <dbReference type="Pfam" id="PF25213"/>
    </source>
</evidence>
<reference evidence="3 4" key="1">
    <citation type="submission" date="2019-02" db="EMBL/GenBank/DDBJ databases">
        <title>Genome analysis provides insights into bioremediation potentialities and Haloocin production by Natrinema altunense strain 4.1R isolated from Chott Douz in Tunisian desert.</title>
        <authorList>
            <person name="Najjari A."/>
            <person name="Youssef N."/>
            <person name="Ben Dhia O."/>
            <person name="Ferjani R."/>
            <person name="El Hidri D."/>
            <person name="Ouzari H.I."/>
            <person name="Cherif A."/>
        </authorList>
    </citation>
    <scope>NUCLEOTIDE SEQUENCE [LARGE SCALE GENOMIC DNA]</scope>
    <source>
        <strain evidence="3 4">4.1R</strain>
    </source>
</reference>
<dbReference type="EMBL" id="SHMR01000001">
    <property type="protein sequence ID" value="RZH68913.1"/>
    <property type="molecule type" value="Genomic_DNA"/>
</dbReference>
<dbReference type="AlphaFoldDB" id="A0A482Y3D5"/>
<accession>A0A482Y3D5</accession>
<dbReference type="InterPro" id="IPR011991">
    <property type="entry name" value="ArsR-like_HTH"/>
</dbReference>
<dbReference type="SUPFAM" id="SSF46785">
    <property type="entry name" value="Winged helix' DNA-binding domain"/>
    <property type="match status" value="1"/>
</dbReference>
<dbReference type="CDD" id="cd00090">
    <property type="entry name" value="HTH_ARSR"/>
    <property type="match status" value="1"/>
</dbReference>
<dbReference type="Pfam" id="PF25213">
    <property type="entry name" value="HVO_A0261_N"/>
    <property type="match status" value="1"/>
</dbReference>
<comment type="caution">
    <text evidence="3">The sequence shown here is derived from an EMBL/GenBank/DDBJ whole genome shotgun (WGS) entry which is preliminary data.</text>
</comment>
<evidence type="ECO:0000313" key="4">
    <source>
        <dbReference type="Proteomes" id="UP000292704"/>
    </source>
</evidence>
<feature type="domain" description="Methanogenesis regulatory protein FilR1 middle" evidence="1">
    <location>
        <begin position="134"/>
        <end position="260"/>
    </location>
</feature>
<dbReference type="Pfam" id="PF08350">
    <property type="entry name" value="FilR1_middle"/>
    <property type="match status" value="1"/>
</dbReference>
<protein>
    <submittedName>
        <fullName evidence="3">Transcriptional regulator</fullName>
    </submittedName>
</protein>
<dbReference type="Gene3D" id="1.10.10.10">
    <property type="entry name" value="Winged helix-like DNA-binding domain superfamily/Winged helix DNA-binding domain"/>
    <property type="match status" value="1"/>
</dbReference>
<name>A0A482Y3D5_9EURY</name>
<dbReference type="InterPro" id="IPR036390">
    <property type="entry name" value="WH_DNA-bd_sf"/>
</dbReference>
<dbReference type="InterPro" id="IPR036388">
    <property type="entry name" value="WH-like_DNA-bd_sf"/>
</dbReference>
<gene>
    <name evidence="3" type="ORF">ELS17_05515</name>
</gene>
<feature type="domain" description="HVO-A0261-like N-terminal" evidence="2">
    <location>
        <begin position="17"/>
        <end position="101"/>
    </location>
</feature>
<dbReference type="OrthoDB" id="330490at2157"/>
<evidence type="ECO:0000313" key="3">
    <source>
        <dbReference type="EMBL" id="RZH68913.1"/>
    </source>
</evidence>
<organism evidence="3 4">
    <name type="scientific">Natrinema altunense</name>
    <dbReference type="NCBI Taxonomy" id="222984"/>
    <lineage>
        <taxon>Archaea</taxon>
        <taxon>Methanobacteriati</taxon>
        <taxon>Methanobacteriota</taxon>
        <taxon>Stenosarchaea group</taxon>
        <taxon>Halobacteria</taxon>
        <taxon>Halobacteriales</taxon>
        <taxon>Natrialbaceae</taxon>
        <taxon>Natrinema</taxon>
    </lineage>
</organism>